<keyword evidence="2" id="KW-1185">Reference proteome</keyword>
<protein>
    <submittedName>
        <fullName evidence="1">Uncharacterized protein</fullName>
    </submittedName>
</protein>
<organism evidence="1 2">
    <name type="scientific">Araneus ventricosus</name>
    <name type="common">Orbweaver spider</name>
    <name type="synonym">Epeira ventricosa</name>
    <dbReference type="NCBI Taxonomy" id="182803"/>
    <lineage>
        <taxon>Eukaryota</taxon>
        <taxon>Metazoa</taxon>
        <taxon>Ecdysozoa</taxon>
        <taxon>Arthropoda</taxon>
        <taxon>Chelicerata</taxon>
        <taxon>Arachnida</taxon>
        <taxon>Araneae</taxon>
        <taxon>Araneomorphae</taxon>
        <taxon>Entelegynae</taxon>
        <taxon>Araneoidea</taxon>
        <taxon>Araneidae</taxon>
        <taxon>Araneus</taxon>
    </lineage>
</organism>
<reference evidence="1 2" key="1">
    <citation type="journal article" date="2019" name="Sci. Rep.">
        <title>Orb-weaving spider Araneus ventricosus genome elucidates the spidroin gene catalogue.</title>
        <authorList>
            <person name="Kono N."/>
            <person name="Nakamura H."/>
            <person name="Ohtoshi R."/>
            <person name="Moran D.A.P."/>
            <person name="Shinohara A."/>
            <person name="Yoshida Y."/>
            <person name="Fujiwara M."/>
            <person name="Mori M."/>
            <person name="Tomita M."/>
            <person name="Arakawa K."/>
        </authorList>
    </citation>
    <scope>NUCLEOTIDE SEQUENCE [LARGE SCALE GENOMIC DNA]</scope>
</reference>
<evidence type="ECO:0000313" key="1">
    <source>
        <dbReference type="EMBL" id="GBN38270.1"/>
    </source>
</evidence>
<name>A0A4Y2NI86_ARAVE</name>
<comment type="caution">
    <text evidence="1">The sequence shown here is derived from an EMBL/GenBank/DDBJ whole genome shotgun (WGS) entry which is preliminary data.</text>
</comment>
<dbReference type="EMBL" id="BGPR01009153">
    <property type="protein sequence ID" value="GBN38270.1"/>
    <property type="molecule type" value="Genomic_DNA"/>
</dbReference>
<sequence>MFFTYLHEKKFKGAMSGDLSGHGVGPPLPIQRQGNFSSKTFRTPKLQFGSAPSCWKMILFLRKCENFKHIKIIARAGSYFGKEKSHTIRSCSKPHHTFTSGLSPACTSTA</sequence>
<gene>
    <name evidence="1" type="ORF">AVEN_244996_1</name>
</gene>
<accession>A0A4Y2NI86</accession>
<proteinExistence type="predicted"/>
<dbReference type="AlphaFoldDB" id="A0A4Y2NI86"/>
<evidence type="ECO:0000313" key="2">
    <source>
        <dbReference type="Proteomes" id="UP000499080"/>
    </source>
</evidence>
<dbReference type="Proteomes" id="UP000499080">
    <property type="component" value="Unassembled WGS sequence"/>
</dbReference>